<dbReference type="RefSeq" id="WP_313543564.1">
    <property type="nucleotide sequence ID" value="NZ_CP134880.1"/>
</dbReference>
<evidence type="ECO:0000313" key="1">
    <source>
        <dbReference type="EMBL" id="WNM27514.1"/>
    </source>
</evidence>
<name>A0AA96FDC3_9MICO</name>
<organism evidence="1">
    <name type="scientific">Demequina capsici</name>
    <dbReference type="NCBI Taxonomy" id="3075620"/>
    <lineage>
        <taxon>Bacteria</taxon>
        <taxon>Bacillati</taxon>
        <taxon>Actinomycetota</taxon>
        <taxon>Actinomycetes</taxon>
        <taxon>Micrococcales</taxon>
        <taxon>Demequinaceae</taxon>
        <taxon>Demequina</taxon>
    </lineage>
</organism>
<proteinExistence type="predicted"/>
<gene>
    <name evidence="1" type="ORF">RN607_00510</name>
</gene>
<dbReference type="Proteomes" id="UP001303408">
    <property type="component" value="Chromosome"/>
</dbReference>
<dbReference type="KEGG" id="dcp:RN607_00510"/>
<dbReference type="EMBL" id="CP134880">
    <property type="protein sequence ID" value="WNM27514.1"/>
    <property type="molecule type" value="Genomic_DNA"/>
</dbReference>
<dbReference type="AlphaFoldDB" id="A0AA96FDC3"/>
<sequence length="61" mass="6593">MTARQAIRSAHADGYDALDAPTVFLDALANLPRLARTAGWRPVLGAFAAGWRDRRREGVGS</sequence>
<reference evidence="1" key="1">
    <citation type="submission" date="2023-09" db="EMBL/GenBank/DDBJ databases">
        <title>Demequina sp. a novel bacteria isolated from Capsicum annuum.</title>
        <authorList>
            <person name="Humaira Z."/>
            <person name="Lee J."/>
            <person name="Cho D."/>
        </authorList>
    </citation>
    <scope>NUCLEOTIDE SEQUENCE</scope>
    <source>
        <strain evidence="1">PMTSA13</strain>
    </source>
</reference>
<protein>
    <submittedName>
        <fullName evidence="1">Uncharacterized protein</fullName>
    </submittedName>
</protein>
<accession>A0AA96FDC3</accession>